<protein>
    <submittedName>
        <fullName evidence="1">Uncharacterized protein</fullName>
    </submittedName>
</protein>
<comment type="caution">
    <text evidence="1">The sequence shown here is derived from an EMBL/GenBank/DDBJ whole genome shotgun (WGS) entry which is preliminary data.</text>
</comment>
<sequence>MLRNRYLTYPKILAAGYPRPGITVRNRTPQRVFKSNRRN</sequence>
<proteinExistence type="predicted"/>
<name>A0A101FHF3_9THEO</name>
<accession>A0A101FHF3</accession>
<dbReference type="EMBL" id="LGFO01000014">
    <property type="protein sequence ID" value="KUK37064.1"/>
    <property type="molecule type" value="Genomic_DNA"/>
</dbReference>
<organism evidence="1 2">
    <name type="scientific">Thermacetogenium phaeum</name>
    <dbReference type="NCBI Taxonomy" id="85874"/>
    <lineage>
        <taxon>Bacteria</taxon>
        <taxon>Bacillati</taxon>
        <taxon>Bacillota</taxon>
        <taxon>Clostridia</taxon>
        <taxon>Thermoanaerobacterales</taxon>
        <taxon>Thermoanaerobacteraceae</taxon>
        <taxon>Thermacetogenium</taxon>
    </lineage>
</organism>
<reference evidence="2" key="1">
    <citation type="journal article" date="2015" name="MBio">
        <title>Genome-Resolved Metagenomic Analysis Reveals Roles for Candidate Phyla and Other Microbial Community Members in Biogeochemical Transformations in Oil Reservoirs.</title>
        <authorList>
            <person name="Hu P."/>
            <person name="Tom L."/>
            <person name="Singh A."/>
            <person name="Thomas B.C."/>
            <person name="Baker B.J."/>
            <person name="Piceno Y.M."/>
            <person name="Andersen G.L."/>
            <person name="Banfield J.F."/>
        </authorList>
    </citation>
    <scope>NUCLEOTIDE SEQUENCE [LARGE SCALE GENOMIC DNA]</scope>
</reference>
<evidence type="ECO:0000313" key="2">
    <source>
        <dbReference type="Proteomes" id="UP000053326"/>
    </source>
</evidence>
<gene>
    <name evidence="1" type="ORF">XD66_0227</name>
</gene>
<evidence type="ECO:0000313" key="1">
    <source>
        <dbReference type="EMBL" id="KUK37064.1"/>
    </source>
</evidence>
<dbReference type="Proteomes" id="UP000053326">
    <property type="component" value="Unassembled WGS sequence"/>
</dbReference>
<dbReference type="AlphaFoldDB" id="A0A101FHF3"/>